<name>K9WE08_9CYAN</name>
<protein>
    <submittedName>
        <fullName evidence="2">Uncharacterized protein</fullName>
    </submittedName>
</protein>
<keyword evidence="3" id="KW-1185">Reference proteome</keyword>
<gene>
    <name evidence="2" type="ORF">Mic7113_2184</name>
</gene>
<sequence length="212" mass="23038">MTFFNPNAPLLCQKPNVVTLPDSPGLWRCHWQFGSIILVSTFYTALDQVCLIWGVISLGIFGTAQFCPINWMTQAIWWSILSLIGSVAMVVLTPSWLRKDGLGWVLDSWVGLMLLGVALTDLSIFLDWGEVLMNLCPLWLGLVALGYLGTGLGMRSRTLIITGLVHLVAIGILPYVGAMQFLATGIIMGGSSILLAVFQWDSFGTCGGEVKG</sequence>
<dbReference type="OrthoDB" id="422905at2"/>
<accession>K9WE08</accession>
<dbReference type="RefSeq" id="WP_015182151.1">
    <property type="nucleotide sequence ID" value="NC_019738.1"/>
</dbReference>
<reference evidence="2 3" key="1">
    <citation type="submission" date="2012-06" db="EMBL/GenBank/DDBJ databases">
        <title>Finished chromosome of genome of Microcoleus sp. PCC 7113.</title>
        <authorList>
            <consortium name="US DOE Joint Genome Institute"/>
            <person name="Gugger M."/>
            <person name="Coursin T."/>
            <person name="Rippka R."/>
            <person name="Tandeau De Marsac N."/>
            <person name="Huntemann M."/>
            <person name="Wei C.-L."/>
            <person name="Han J."/>
            <person name="Detter J.C."/>
            <person name="Han C."/>
            <person name="Tapia R."/>
            <person name="Chen A."/>
            <person name="Kyrpides N."/>
            <person name="Mavromatis K."/>
            <person name="Markowitz V."/>
            <person name="Szeto E."/>
            <person name="Ivanova N."/>
            <person name="Pagani I."/>
            <person name="Pati A."/>
            <person name="Goodwin L."/>
            <person name="Nordberg H.P."/>
            <person name="Cantor M.N."/>
            <person name="Hua S.X."/>
            <person name="Woyke T."/>
            <person name="Kerfeld C.A."/>
        </authorList>
    </citation>
    <scope>NUCLEOTIDE SEQUENCE [LARGE SCALE GENOMIC DNA]</scope>
    <source>
        <strain evidence="2 3">PCC 7113</strain>
    </source>
</reference>
<dbReference type="STRING" id="1173027.Mic7113_2184"/>
<dbReference type="AlphaFoldDB" id="K9WE08"/>
<dbReference type="EMBL" id="CP003630">
    <property type="protein sequence ID" value="AFZ17999.1"/>
    <property type="molecule type" value="Genomic_DNA"/>
</dbReference>
<evidence type="ECO:0000256" key="1">
    <source>
        <dbReference type="SAM" id="Phobius"/>
    </source>
</evidence>
<feature type="transmembrane region" description="Helical" evidence="1">
    <location>
        <begin position="36"/>
        <end position="56"/>
    </location>
</feature>
<dbReference type="KEGG" id="mic:Mic7113_2184"/>
<dbReference type="eggNOG" id="ENOG502ZARE">
    <property type="taxonomic scope" value="Bacteria"/>
</dbReference>
<keyword evidence="1" id="KW-0812">Transmembrane</keyword>
<evidence type="ECO:0000313" key="2">
    <source>
        <dbReference type="EMBL" id="AFZ17999.1"/>
    </source>
</evidence>
<keyword evidence="1" id="KW-0472">Membrane</keyword>
<evidence type="ECO:0000313" key="3">
    <source>
        <dbReference type="Proteomes" id="UP000010471"/>
    </source>
</evidence>
<feature type="transmembrane region" description="Helical" evidence="1">
    <location>
        <begin position="157"/>
        <end position="175"/>
    </location>
</feature>
<dbReference type="Proteomes" id="UP000010471">
    <property type="component" value="Chromosome"/>
</dbReference>
<feature type="transmembrane region" description="Helical" evidence="1">
    <location>
        <begin position="76"/>
        <end position="97"/>
    </location>
</feature>
<keyword evidence="1" id="KW-1133">Transmembrane helix</keyword>
<proteinExistence type="predicted"/>
<feature type="transmembrane region" description="Helical" evidence="1">
    <location>
        <begin position="104"/>
        <end position="125"/>
    </location>
</feature>
<organism evidence="2 3">
    <name type="scientific">Allocoleopsis franciscana PCC 7113</name>
    <dbReference type="NCBI Taxonomy" id="1173027"/>
    <lineage>
        <taxon>Bacteria</taxon>
        <taxon>Bacillati</taxon>
        <taxon>Cyanobacteriota</taxon>
        <taxon>Cyanophyceae</taxon>
        <taxon>Coleofasciculales</taxon>
        <taxon>Coleofasciculaceae</taxon>
        <taxon>Allocoleopsis</taxon>
        <taxon>Allocoleopsis franciscana</taxon>
    </lineage>
</organism>
<feature type="transmembrane region" description="Helical" evidence="1">
    <location>
        <begin position="131"/>
        <end position="150"/>
    </location>
</feature>
<dbReference type="HOGENOM" id="CLU_1203728_0_0_3"/>